<keyword evidence="3" id="KW-1003">Cell membrane</keyword>
<feature type="transmembrane region" description="Helical" evidence="7">
    <location>
        <begin position="222"/>
        <end position="238"/>
    </location>
</feature>
<feature type="transmembrane region" description="Helical" evidence="7">
    <location>
        <begin position="289"/>
        <end position="311"/>
    </location>
</feature>
<evidence type="ECO:0000256" key="4">
    <source>
        <dbReference type="ARBA" id="ARBA00022692"/>
    </source>
</evidence>
<dbReference type="InterPro" id="IPR011701">
    <property type="entry name" value="MFS"/>
</dbReference>
<feature type="transmembrane region" description="Helical" evidence="7">
    <location>
        <begin position="381"/>
        <end position="408"/>
    </location>
</feature>
<dbReference type="InterPro" id="IPR020846">
    <property type="entry name" value="MFS_dom"/>
</dbReference>
<feature type="transmembrane region" description="Helical" evidence="7">
    <location>
        <begin position="167"/>
        <end position="185"/>
    </location>
</feature>
<sequence>MNSNRSKFGMVLPIILISYFMLVLDNSIIFTSTVKISNDLGLTATSLSWVSTAYALTFGGLLLIGGRMGDIFGRKKMLLVGLLIFSISSLFVGASVNGLMIILMRAAQGIGSAILAPTTLALLMDSYTGKMRIRAIAAYGATAGIGASFGLVIGGLIASFWTWRWGFFVNVPVGILLFVLTVIFVKDYTEKKEQKIDLAGTALSILGLSLLIYSIVGEQYKILTGILAAVLLIFFVLIEKNTTVPLMPLKIYVDWERSCAYFARFFYMGAMMSYWFLTPQAMQNVYRFTPLQAGAAFLPMTLIQFISAMLTSRLSARWGNTKLLIIGVTTTLIGPGLSTLIGIQAGYIWAIALPMIFLGIGQGFSLSALTTAGIANTDRNLAGAASGVINMIHQIGGSVGLALAVAVGSHFLNFSLNYRVSTGIVTIYLALSTIAVVIIAIKNKK</sequence>
<dbReference type="PROSITE" id="PS50850">
    <property type="entry name" value="MFS"/>
    <property type="match status" value="1"/>
</dbReference>
<evidence type="ECO:0000313" key="9">
    <source>
        <dbReference type="EMBL" id="MFD1671620.1"/>
    </source>
</evidence>
<dbReference type="Gene3D" id="1.20.1250.20">
    <property type="entry name" value="MFS general substrate transporter like domains"/>
    <property type="match status" value="1"/>
</dbReference>
<dbReference type="Pfam" id="PF07690">
    <property type="entry name" value="MFS_1"/>
    <property type="match status" value="1"/>
</dbReference>
<feature type="domain" description="Major facilitator superfamily (MFS) profile" evidence="8">
    <location>
        <begin position="11"/>
        <end position="444"/>
    </location>
</feature>
<keyword evidence="5 7" id="KW-1133">Transmembrane helix</keyword>
<evidence type="ECO:0000256" key="1">
    <source>
        <dbReference type="ARBA" id="ARBA00004651"/>
    </source>
</evidence>
<proteinExistence type="predicted"/>
<name>A0ABW4J8T9_9LACO</name>
<keyword evidence="10" id="KW-1185">Reference proteome</keyword>
<protein>
    <submittedName>
        <fullName evidence="9">MFS transporter</fullName>
    </submittedName>
</protein>
<dbReference type="CDD" id="cd17321">
    <property type="entry name" value="MFS_MMR_MDR_like"/>
    <property type="match status" value="1"/>
</dbReference>
<feature type="transmembrane region" description="Helical" evidence="7">
    <location>
        <begin position="136"/>
        <end position="161"/>
    </location>
</feature>
<organism evidence="9 10">
    <name type="scientific">Agrilactobacillus yilanensis</name>
    <dbReference type="NCBI Taxonomy" id="2485997"/>
    <lineage>
        <taxon>Bacteria</taxon>
        <taxon>Bacillati</taxon>
        <taxon>Bacillota</taxon>
        <taxon>Bacilli</taxon>
        <taxon>Lactobacillales</taxon>
        <taxon>Lactobacillaceae</taxon>
        <taxon>Agrilactobacillus</taxon>
    </lineage>
</organism>
<gene>
    <name evidence="9" type="ORF">ACFQ5M_05895</name>
</gene>
<feature type="transmembrane region" description="Helical" evidence="7">
    <location>
        <begin position="12"/>
        <end position="34"/>
    </location>
</feature>
<feature type="transmembrane region" description="Helical" evidence="7">
    <location>
        <begin position="347"/>
        <end position="369"/>
    </location>
</feature>
<evidence type="ECO:0000256" key="3">
    <source>
        <dbReference type="ARBA" id="ARBA00022475"/>
    </source>
</evidence>
<evidence type="ECO:0000256" key="2">
    <source>
        <dbReference type="ARBA" id="ARBA00022448"/>
    </source>
</evidence>
<feature type="transmembrane region" description="Helical" evidence="7">
    <location>
        <begin position="259"/>
        <end position="277"/>
    </location>
</feature>
<feature type="transmembrane region" description="Helical" evidence="7">
    <location>
        <begin position="197"/>
        <end position="216"/>
    </location>
</feature>
<evidence type="ECO:0000256" key="6">
    <source>
        <dbReference type="ARBA" id="ARBA00023136"/>
    </source>
</evidence>
<dbReference type="PANTHER" id="PTHR42718">
    <property type="entry name" value="MAJOR FACILITATOR SUPERFAMILY MULTIDRUG TRANSPORTER MFSC"/>
    <property type="match status" value="1"/>
</dbReference>
<dbReference type="RefSeq" id="WP_225423707.1">
    <property type="nucleotide sequence ID" value="NZ_JBHTOP010000013.1"/>
</dbReference>
<feature type="transmembrane region" description="Helical" evidence="7">
    <location>
        <begin position="420"/>
        <end position="441"/>
    </location>
</feature>
<dbReference type="Proteomes" id="UP001597267">
    <property type="component" value="Unassembled WGS sequence"/>
</dbReference>
<reference evidence="10" key="1">
    <citation type="journal article" date="2019" name="Int. J. Syst. Evol. Microbiol.">
        <title>The Global Catalogue of Microorganisms (GCM) 10K type strain sequencing project: providing services to taxonomists for standard genome sequencing and annotation.</title>
        <authorList>
            <consortium name="The Broad Institute Genomics Platform"/>
            <consortium name="The Broad Institute Genome Sequencing Center for Infectious Disease"/>
            <person name="Wu L."/>
            <person name="Ma J."/>
        </authorList>
    </citation>
    <scope>NUCLEOTIDE SEQUENCE [LARGE SCALE GENOMIC DNA]</scope>
    <source>
        <strain evidence="10">CCM 8896</strain>
    </source>
</reference>
<comment type="subcellular location">
    <subcellularLocation>
        <location evidence="1">Cell membrane</location>
        <topology evidence="1">Multi-pass membrane protein</topology>
    </subcellularLocation>
</comment>
<dbReference type="InterPro" id="IPR036259">
    <property type="entry name" value="MFS_trans_sf"/>
</dbReference>
<comment type="caution">
    <text evidence="9">The sequence shown here is derived from an EMBL/GenBank/DDBJ whole genome shotgun (WGS) entry which is preliminary data.</text>
</comment>
<evidence type="ECO:0000259" key="8">
    <source>
        <dbReference type="PROSITE" id="PS50850"/>
    </source>
</evidence>
<keyword evidence="2" id="KW-0813">Transport</keyword>
<dbReference type="EMBL" id="JBHTOP010000013">
    <property type="protein sequence ID" value="MFD1671620.1"/>
    <property type="molecule type" value="Genomic_DNA"/>
</dbReference>
<dbReference type="PANTHER" id="PTHR42718:SF46">
    <property type="entry name" value="BLR6921 PROTEIN"/>
    <property type="match status" value="1"/>
</dbReference>
<feature type="transmembrane region" description="Helical" evidence="7">
    <location>
        <begin position="77"/>
        <end position="96"/>
    </location>
</feature>
<keyword evidence="4 7" id="KW-0812">Transmembrane</keyword>
<accession>A0ABW4J8T9</accession>
<keyword evidence="6 7" id="KW-0472">Membrane</keyword>
<feature type="transmembrane region" description="Helical" evidence="7">
    <location>
        <begin position="46"/>
        <end position="65"/>
    </location>
</feature>
<evidence type="ECO:0000256" key="5">
    <source>
        <dbReference type="ARBA" id="ARBA00022989"/>
    </source>
</evidence>
<dbReference type="Gene3D" id="1.20.1720.10">
    <property type="entry name" value="Multidrug resistance protein D"/>
    <property type="match status" value="1"/>
</dbReference>
<feature type="transmembrane region" description="Helical" evidence="7">
    <location>
        <begin position="102"/>
        <end position="124"/>
    </location>
</feature>
<dbReference type="PRINTS" id="PR01036">
    <property type="entry name" value="TCRTETB"/>
</dbReference>
<evidence type="ECO:0000313" key="10">
    <source>
        <dbReference type="Proteomes" id="UP001597267"/>
    </source>
</evidence>
<dbReference type="SUPFAM" id="SSF103473">
    <property type="entry name" value="MFS general substrate transporter"/>
    <property type="match status" value="1"/>
</dbReference>
<feature type="transmembrane region" description="Helical" evidence="7">
    <location>
        <begin position="323"/>
        <end position="341"/>
    </location>
</feature>
<evidence type="ECO:0000256" key="7">
    <source>
        <dbReference type="SAM" id="Phobius"/>
    </source>
</evidence>